<dbReference type="PROSITE" id="PS50293">
    <property type="entry name" value="TPR_REGION"/>
    <property type="match status" value="1"/>
</dbReference>
<feature type="repeat" description="TPR" evidence="3">
    <location>
        <begin position="118"/>
        <end position="151"/>
    </location>
</feature>
<keyword evidence="1" id="KW-0677">Repeat</keyword>
<name>A0A8J4M188_9BACL</name>
<dbReference type="InterPro" id="IPR011990">
    <property type="entry name" value="TPR-like_helical_dom_sf"/>
</dbReference>
<protein>
    <recommendedName>
        <fullName evidence="6">Tetratricopeptide repeat protein</fullName>
    </recommendedName>
</protein>
<dbReference type="EMBL" id="BOVK01000006">
    <property type="protein sequence ID" value="GIQ67582.1"/>
    <property type="molecule type" value="Genomic_DNA"/>
</dbReference>
<evidence type="ECO:0000256" key="2">
    <source>
        <dbReference type="ARBA" id="ARBA00022803"/>
    </source>
</evidence>
<dbReference type="SMART" id="SM00028">
    <property type="entry name" value="TPR"/>
    <property type="match status" value="3"/>
</dbReference>
<dbReference type="Pfam" id="PF00515">
    <property type="entry name" value="TPR_1"/>
    <property type="match status" value="1"/>
</dbReference>
<comment type="caution">
    <text evidence="4">The sequence shown here is derived from an EMBL/GenBank/DDBJ whole genome shotgun (WGS) entry which is preliminary data.</text>
</comment>
<dbReference type="SUPFAM" id="SSF48452">
    <property type="entry name" value="TPR-like"/>
    <property type="match status" value="1"/>
</dbReference>
<keyword evidence="5" id="KW-1185">Reference proteome</keyword>
<dbReference type="Pfam" id="PF13432">
    <property type="entry name" value="TPR_16"/>
    <property type="match status" value="1"/>
</dbReference>
<gene>
    <name evidence="4" type="ORF">XYCOK13_04060</name>
</gene>
<dbReference type="InterPro" id="IPR019734">
    <property type="entry name" value="TPR_rpt"/>
</dbReference>
<dbReference type="InterPro" id="IPR052346">
    <property type="entry name" value="O-mannosyl-transferase_TMTC"/>
</dbReference>
<evidence type="ECO:0008006" key="6">
    <source>
        <dbReference type="Google" id="ProtNLM"/>
    </source>
</evidence>
<evidence type="ECO:0000256" key="3">
    <source>
        <dbReference type="PROSITE-ProRule" id="PRU00339"/>
    </source>
</evidence>
<keyword evidence="2 3" id="KW-0802">TPR repeat</keyword>
<dbReference type="Proteomes" id="UP000677918">
    <property type="component" value="Unassembled WGS sequence"/>
</dbReference>
<dbReference type="Gene3D" id="1.25.40.10">
    <property type="entry name" value="Tetratricopeptide repeat domain"/>
    <property type="match status" value="2"/>
</dbReference>
<accession>A0A8J4M188</accession>
<dbReference type="AlphaFoldDB" id="A0A8J4M188"/>
<proteinExistence type="predicted"/>
<dbReference type="RefSeq" id="WP_213410175.1">
    <property type="nucleotide sequence ID" value="NZ_BOVK01000006.1"/>
</dbReference>
<dbReference type="PANTHER" id="PTHR44227:SF3">
    <property type="entry name" value="PROTEIN O-MANNOSYL-TRANSFERASE TMTC4"/>
    <property type="match status" value="1"/>
</dbReference>
<sequence>MERNRNIQKAYESILHHDFEQAIQFFEEAIRQDPMNAEYHHKLSITFARSGKLDAALQAARRAHWLDHTQKTYKYHLEHLESLDCIRQAEACMARGKSQAFTAIGYLKQAVQLDPLAVEAYLLMGMAYADLGEFEHAVSSIKEALKLNPHLDSAKELLIKYSQNLHRTFHDKG</sequence>
<dbReference type="PROSITE" id="PS50005">
    <property type="entry name" value="TPR"/>
    <property type="match status" value="1"/>
</dbReference>
<evidence type="ECO:0000256" key="1">
    <source>
        <dbReference type="ARBA" id="ARBA00022737"/>
    </source>
</evidence>
<organism evidence="4 5">
    <name type="scientific">Xylanibacillus composti</name>
    <dbReference type="NCBI Taxonomy" id="1572762"/>
    <lineage>
        <taxon>Bacteria</taxon>
        <taxon>Bacillati</taxon>
        <taxon>Bacillota</taxon>
        <taxon>Bacilli</taxon>
        <taxon>Bacillales</taxon>
        <taxon>Paenibacillaceae</taxon>
        <taxon>Xylanibacillus</taxon>
    </lineage>
</organism>
<evidence type="ECO:0000313" key="5">
    <source>
        <dbReference type="Proteomes" id="UP000677918"/>
    </source>
</evidence>
<dbReference type="PANTHER" id="PTHR44227">
    <property type="match status" value="1"/>
</dbReference>
<dbReference type="GO" id="GO:0035269">
    <property type="term" value="P:protein O-linked glycosylation via mannose"/>
    <property type="evidence" value="ECO:0007669"/>
    <property type="project" value="TreeGrafter"/>
</dbReference>
<dbReference type="GO" id="GO:0000030">
    <property type="term" value="F:mannosyltransferase activity"/>
    <property type="evidence" value="ECO:0007669"/>
    <property type="project" value="TreeGrafter"/>
</dbReference>
<evidence type="ECO:0000313" key="4">
    <source>
        <dbReference type="EMBL" id="GIQ67582.1"/>
    </source>
</evidence>
<dbReference type="GO" id="GO:0030968">
    <property type="term" value="P:endoplasmic reticulum unfolded protein response"/>
    <property type="evidence" value="ECO:0007669"/>
    <property type="project" value="TreeGrafter"/>
</dbReference>
<reference evidence="4" key="1">
    <citation type="submission" date="2021-04" db="EMBL/GenBank/DDBJ databases">
        <title>Draft genome sequence of Xylanibacillus composti strain K13.</title>
        <authorList>
            <person name="Uke A."/>
            <person name="Chhe C."/>
            <person name="Baramee S."/>
            <person name="Kosugi A."/>
        </authorList>
    </citation>
    <scope>NUCLEOTIDE SEQUENCE</scope>
    <source>
        <strain evidence="4">K13</strain>
    </source>
</reference>